<accession>A0A0N1HBH4</accession>
<dbReference type="GO" id="GO:0046872">
    <property type="term" value="F:metal ion binding"/>
    <property type="evidence" value="ECO:0007669"/>
    <property type="project" value="UniProtKB-UniRule"/>
</dbReference>
<dbReference type="GeneID" id="28731243"/>
<feature type="chain" id="PRO_5005873217" description="CFEM domain-containing protein" evidence="11">
    <location>
        <begin position="20"/>
        <end position="440"/>
    </location>
</feature>
<dbReference type="PROSITE" id="PS52012">
    <property type="entry name" value="CFEM"/>
    <property type="match status" value="1"/>
</dbReference>
<evidence type="ECO:0000313" key="14">
    <source>
        <dbReference type="Proteomes" id="UP000038010"/>
    </source>
</evidence>
<dbReference type="EMBL" id="LFJN01000011">
    <property type="protein sequence ID" value="KPI40704.1"/>
    <property type="molecule type" value="Genomic_DNA"/>
</dbReference>
<dbReference type="GO" id="GO:0005576">
    <property type="term" value="C:extracellular region"/>
    <property type="evidence" value="ECO:0007669"/>
    <property type="project" value="UniProtKB-SubCell"/>
</dbReference>
<evidence type="ECO:0000256" key="3">
    <source>
        <dbReference type="ARBA" id="ARBA00010031"/>
    </source>
</evidence>
<reference evidence="13 14" key="1">
    <citation type="submission" date="2015-06" db="EMBL/GenBank/DDBJ databases">
        <title>Draft genome of the ant-associated black yeast Phialophora attae CBS 131958.</title>
        <authorList>
            <person name="Moreno L.F."/>
            <person name="Stielow B.J."/>
            <person name="de Hoog S."/>
            <person name="Vicente V.A."/>
            <person name="Weiss V.A."/>
            <person name="de Vries M."/>
            <person name="Cruz L.M."/>
            <person name="Souza E.M."/>
        </authorList>
    </citation>
    <scope>NUCLEOTIDE SEQUENCE [LARGE SCALE GENOMIC DNA]</scope>
    <source>
        <strain evidence="13 14">CBS 131958</strain>
    </source>
</reference>
<evidence type="ECO:0000256" key="10">
    <source>
        <dbReference type="SAM" id="MobiDB-lite"/>
    </source>
</evidence>
<keyword evidence="9" id="KW-0479">Metal-binding</keyword>
<keyword evidence="9" id="KW-0408">Iron</keyword>
<feature type="compositionally biased region" description="Low complexity" evidence="10">
    <location>
        <begin position="374"/>
        <end position="386"/>
    </location>
</feature>
<comment type="caution">
    <text evidence="13">The sequence shown here is derived from an EMBL/GenBank/DDBJ whole genome shotgun (WGS) entry which is preliminary data.</text>
</comment>
<feature type="disulfide bond" evidence="9">
    <location>
        <begin position="52"/>
        <end position="85"/>
    </location>
</feature>
<comment type="subcellular location">
    <subcellularLocation>
        <location evidence="1">Membrane</location>
        <topology evidence="1">Lipid-anchor</topology>
        <topology evidence="1">GPI-anchor</topology>
    </subcellularLocation>
    <subcellularLocation>
        <location evidence="2">Secreted</location>
    </subcellularLocation>
</comment>
<keyword evidence="5" id="KW-0472">Membrane</keyword>
<feature type="region of interest" description="Disordered" evidence="10">
    <location>
        <begin position="365"/>
        <end position="440"/>
    </location>
</feature>
<feature type="compositionally biased region" description="Polar residues" evidence="10">
    <location>
        <begin position="400"/>
        <end position="425"/>
    </location>
</feature>
<feature type="disulfide bond" evidence="9">
    <location>
        <begin position="43"/>
        <end position="50"/>
    </location>
</feature>
<comment type="similarity">
    <text evidence="3">Belongs to the RBT5 family.</text>
</comment>
<dbReference type="InterPro" id="IPR008427">
    <property type="entry name" value="Extracellular_membr_CFEM_dom"/>
</dbReference>
<feature type="compositionally biased region" description="Polar residues" evidence="10">
    <location>
        <begin position="312"/>
        <end position="328"/>
    </location>
</feature>
<dbReference type="RefSeq" id="XP_018000667.1">
    <property type="nucleotide sequence ID" value="XM_018139363.1"/>
</dbReference>
<comment type="caution">
    <text evidence="9">Lacks conserved residue(s) required for the propagation of feature annotation.</text>
</comment>
<gene>
    <name evidence="13" type="ORF">AB675_10581</name>
</gene>
<dbReference type="OrthoDB" id="3065412at2759"/>
<protein>
    <recommendedName>
        <fullName evidence="12">CFEM domain-containing protein</fullName>
    </recommendedName>
</protein>
<evidence type="ECO:0000259" key="12">
    <source>
        <dbReference type="PROSITE" id="PS52012"/>
    </source>
</evidence>
<evidence type="ECO:0000313" key="13">
    <source>
        <dbReference type="EMBL" id="KPI40704.1"/>
    </source>
</evidence>
<evidence type="ECO:0000256" key="6">
    <source>
        <dbReference type="ARBA" id="ARBA00022729"/>
    </source>
</evidence>
<keyword evidence="4" id="KW-0964">Secreted</keyword>
<proteinExistence type="inferred from homology"/>
<name>A0A0N1HBH4_9EURO</name>
<dbReference type="VEuPathDB" id="FungiDB:AB675_10581"/>
<dbReference type="STRING" id="1664694.A0A0N1HBH4"/>
<keyword evidence="9" id="KW-0349">Heme</keyword>
<keyword evidence="6 11" id="KW-0732">Signal</keyword>
<dbReference type="SMART" id="SM00747">
    <property type="entry name" value="CFEM"/>
    <property type="match status" value="1"/>
</dbReference>
<keyword evidence="7 9" id="KW-1015">Disulfide bond</keyword>
<evidence type="ECO:0000256" key="11">
    <source>
        <dbReference type="SAM" id="SignalP"/>
    </source>
</evidence>
<keyword evidence="14" id="KW-1185">Reference proteome</keyword>
<evidence type="ECO:0000256" key="1">
    <source>
        <dbReference type="ARBA" id="ARBA00004589"/>
    </source>
</evidence>
<evidence type="ECO:0000256" key="8">
    <source>
        <dbReference type="ARBA" id="ARBA00023288"/>
    </source>
</evidence>
<dbReference type="Proteomes" id="UP000038010">
    <property type="component" value="Unassembled WGS sequence"/>
</dbReference>
<feature type="region of interest" description="Disordered" evidence="10">
    <location>
        <begin position="275"/>
        <end position="333"/>
    </location>
</feature>
<evidence type="ECO:0000256" key="4">
    <source>
        <dbReference type="ARBA" id="ARBA00022525"/>
    </source>
</evidence>
<sequence length="440" mass="45783">MKLFVLAVALPLLFREGAAVTIQDVPLCAQNCLANSTKAQSTCQVIDIACLCSNTAYVSTLSCCLATSCNPEEQSIAIQFNQEECSKVGKQAPAFVGCSPLNLTALPSGSGSTPTTLQTQTSASNSLVSTITGDVVTEPPSFSGATGTATFGGAPLLTGTCSNPYFAVVTNSAGSSWDGYQVYYTGIGAQTPCWSPLMSSTYVPASTPTDTAKLTLITQTVFAQKFELTSADAGGGLTGGALIGTIVGPIAAVILITNIVAICMWRKRKERRREAELNRATTFPPNEPAIHPSKPPQTPHELAGPDLIRSPRSPQMSQTNGYFPNLGSSPPAYDSNRNVGAMGATKLQIPQDPQELEGSTFIHQHHPAFGSEGASATPTTAASPSSERPKTPKTPKTPVRSPQGSDRNSPLITPSSGIGNVSSVAISPPNSPRQIPGRMG</sequence>
<keyword evidence="8" id="KW-0449">Lipoprotein</keyword>
<evidence type="ECO:0000256" key="5">
    <source>
        <dbReference type="ARBA" id="ARBA00022622"/>
    </source>
</evidence>
<evidence type="ECO:0000256" key="2">
    <source>
        <dbReference type="ARBA" id="ARBA00004613"/>
    </source>
</evidence>
<keyword evidence="5" id="KW-0325">Glycoprotein</keyword>
<feature type="signal peptide" evidence="11">
    <location>
        <begin position="1"/>
        <end position="19"/>
    </location>
</feature>
<organism evidence="13 14">
    <name type="scientific">Cyphellophora attinorum</name>
    <dbReference type="NCBI Taxonomy" id="1664694"/>
    <lineage>
        <taxon>Eukaryota</taxon>
        <taxon>Fungi</taxon>
        <taxon>Dikarya</taxon>
        <taxon>Ascomycota</taxon>
        <taxon>Pezizomycotina</taxon>
        <taxon>Eurotiomycetes</taxon>
        <taxon>Chaetothyriomycetidae</taxon>
        <taxon>Chaetothyriales</taxon>
        <taxon>Cyphellophoraceae</taxon>
        <taxon>Cyphellophora</taxon>
    </lineage>
</organism>
<dbReference type="GO" id="GO:0098552">
    <property type="term" value="C:side of membrane"/>
    <property type="evidence" value="ECO:0007669"/>
    <property type="project" value="UniProtKB-KW"/>
</dbReference>
<evidence type="ECO:0000256" key="7">
    <source>
        <dbReference type="ARBA" id="ARBA00023157"/>
    </source>
</evidence>
<feature type="domain" description="CFEM" evidence="12">
    <location>
        <begin position="1"/>
        <end position="112"/>
    </location>
</feature>
<feature type="binding site" description="axial binding residue" evidence="9">
    <location>
        <position position="47"/>
    </location>
    <ligand>
        <name>heme</name>
        <dbReference type="ChEBI" id="CHEBI:30413"/>
    </ligand>
    <ligandPart>
        <name>Fe</name>
        <dbReference type="ChEBI" id="CHEBI:18248"/>
    </ligandPart>
</feature>
<evidence type="ECO:0000256" key="9">
    <source>
        <dbReference type="PROSITE-ProRule" id="PRU01356"/>
    </source>
</evidence>
<keyword evidence="5" id="KW-0336">GPI-anchor</keyword>
<dbReference type="Pfam" id="PF05730">
    <property type="entry name" value="CFEM"/>
    <property type="match status" value="1"/>
</dbReference>
<dbReference type="AlphaFoldDB" id="A0A0N1HBH4"/>